<keyword evidence="2" id="KW-1185">Reference proteome</keyword>
<dbReference type="EMBL" id="MNCJ02000321">
    <property type="protein sequence ID" value="KAF5803946.1"/>
    <property type="molecule type" value="Genomic_DNA"/>
</dbReference>
<dbReference type="AlphaFoldDB" id="A0A9K3NKS9"/>
<gene>
    <name evidence="1" type="ORF">HanXRQr2_Chr06g0277401</name>
</gene>
<sequence>MKLPTANAKTSDKLARVIDGPTSASALLIRPSNGNSTCCLLTACTRMHILSTPTSKTRKGMTSMMISVDFTPIALKKPTDAITESITSITPESPSNTWDRIIIS</sequence>
<protein>
    <submittedName>
        <fullName evidence="1">Uncharacterized protein</fullName>
    </submittedName>
</protein>
<name>A0A9K3NKS9_HELAN</name>
<reference evidence="1" key="1">
    <citation type="journal article" date="2017" name="Nature">
        <title>The sunflower genome provides insights into oil metabolism, flowering and Asterid evolution.</title>
        <authorList>
            <person name="Badouin H."/>
            <person name="Gouzy J."/>
            <person name="Grassa C.J."/>
            <person name="Murat F."/>
            <person name="Staton S.E."/>
            <person name="Cottret L."/>
            <person name="Lelandais-Briere C."/>
            <person name="Owens G.L."/>
            <person name="Carrere S."/>
            <person name="Mayjonade B."/>
            <person name="Legrand L."/>
            <person name="Gill N."/>
            <person name="Kane N.C."/>
            <person name="Bowers J.E."/>
            <person name="Hubner S."/>
            <person name="Bellec A."/>
            <person name="Berard A."/>
            <person name="Berges H."/>
            <person name="Blanchet N."/>
            <person name="Boniface M.C."/>
            <person name="Brunel D."/>
            <person name="Catrice O."/>
            <person name="Chaidir N."/>
            <person name="Claudel C."/>
            <person name="Donnadieu C."/>
            <person name="Faraut T."/>
            <person name="Fievet G."/>
            <person name="Helmstetter N."/>
            <person name="King M."/>
            <person name="Knapp S.J."/>
            <person name="Lai Z."/>
            <person name="Le Paslier M.C."/>
            <person name="Lippi Y."/>
            <person name="Lorenzon L."/>
            <person name="Mandel J.R."/>
            <person name="Marage G."/>
            <person name="Marchand G."/>
            <person name="Marquand E."/>
            <person name="Bret-Mestries E."/>
            <person name="Morien E."/>
            <person name="Nambeesan S."/>
            <person name="Nguyen T."/>
            <person name="Pegot-Espagnet P."/>
            <person name="Pouilly N."/>
            <person name="Raftis F."/>
            <person name="Sallet E."/>
            <person name="Schiex T."/>
            <person name="Thomas J."/>
            <person name="Vandecasteele C."/>
            <person name="Vares D."/>
            <person name="Vear F."/>
            <person name="Vautrin S."/>
            <person name="Crespi M."/>
            <person name="Mangin B."/>
            <person name="Burke J.M."/>
            <person name="Salse J."/>
            <person name="Munos S."/>
            <person name="Vincourt P."/>
            <person name="Rieseberg L.H."/>
            <person name="Langlade N.B."/>
        </authorList>
    </citation>
    <scope>NUCLEOTIDE SEQUENCE</scope>
    <source>
        <tissue evidence="1">Leaves</tissue>
    </source>
</reference>
<comment type="caution">
    <text evidence="1">The sequence shown here is derived from an EMBL/GenBank/DDBJ whole genome shotgun (WGS) entry which is preliminary data.</text>
</comment>
<reference evidence="1" key="2">
    <citation type="submission" date="2020-06" db="EMBL/GenBank/DDBJ databases">
        <title>Helianthus annuus Genome sequencing and assembly Release 2.</title>
        <authorList>
            <person name="Gouzy J."/>
            <person name="Langlade N."/>
            <person name="Munos S."/>
        </authorList>
    </citation>
    <scope>NUCLEOTIDE SEQUENCE</scope>
    <source>
        <tissue evidence="1">Leaves</tissue>
    </source>
</reference>
<accession>A0A9K3NKS9</accession>
<proteinExistence type="predicted"/>
<dbReference type="Gramene" id="mRNA:HanXRQr2_Chr06g0277401">
    <property type="protein sequence ID" value="mRNA:HanXRQr2_Chr06g0277401"/>
    <property type="gene ID" value="HanXRQr2_Chr06g0277401"/>
</dbReference>
<evidence type="ECO:0000313" key="2">
    <source>
        <dbReference type="Proteomes" id="UP000215914"/>
    </source>
</evidence>
<organism evidence="1 2">
    <name type="scientific">Helianthus annuus</name>
    <name type="common">Common sunflower</name>
    <dbReference type="NCBI Taxonomy" id="4232"/>
    <lineage>
        <taxon>Eukaryota</taxon>
        <taxon>Viridiplantae</taxon>
        <taxon>Streptophyta</taxon>
        <taxon>Embryophyta</taxon>
        <taxon>Tracheophyta</taxon>
        <taxon>Spermatophyta</taxon>
        <taxon>Magnoliopsida</taxon>
        <taxon>eudicotyledons</taxon>
        <taxon>Gunneridae</taxon>
        <taxon>Pentapetalae</taxon>
        <taxon>asterids</taxon>
        <taxon>campanulids</taxon>
        <taxon>Asterales</taxon>
        <taxon>Asteraceae</taxon>
        <taxon>Asteroideae</taxon>
        <taxon>Heliantheae alliance</taxon>
        <taxon>Heliantheae</taxon>
        <taxon>Helianthus</taxon>
    </lineage>
</organism>
<evidence type="ECO:0000313" key="1">
    <source>
        <dbReference type="EMBL" id="KAF5803946.1"/>
    </source>
</evidence>
<dbReference type="Proteomes" id="UP000215914">
    <property type="component" value="Unassembled WGS sequence"/>
</dbReference>